<evidence type="ECO:0000256" key="1">
    <source>
        <dbReference type="SAM" id="MobiDB-lite"/>
    </source>
</evidence>
<proteinExistence type="predicted"/>
<dbReference type="AlphaFoldDB" id="A0A816J2V9"/>
<evidence type="ECO:0000313" key="2">
    <source>
        <dbReference type="EMBL" id="CAF1768692.1"/>
    </source>
</evidence>
<feature type="compositionally biased region" description="Basic and acidic residues" evidence="1">
    <location>
        <begin position="287"/>
        <end position="299"/>
    </location>
</feature>
<sequence>LCLVHTFCHSPKLKSNKKANRKVHFFIRYNPFSFENTDTIGIETMKMKSSSSSLSFGLKTHSFGCISLFLQKLLCSGAISTYPSDQITEPCFGPPDFTSEPARVRGGEPGAVARLMGLESLSVSRSRWVNSGENVKRDDDEIQGKHRRVKSTLEYVELEDDNFFILSFEKARNDKAFGELKQLGTRKYKKRRETREHQTHIEDKENDINAMNVSPGRERPETGELKQRIKEKRKNMRKRREIQLRQNIKNYGHWSRDEDLVNCEVKSIMEEEECRSCDDSSPVSVLDYDRVTPEPENTSRRRLSSQLESSKSNEPVQEDHTSRESETRVHGYQEMWHMICRLTVTELEESNSVYRKASKLGDLEGRISEDIAQNILDQLLEETITTLSLTSQV</sequence>
<name>A0A816J2V9_BRANA</name>
<feature type="compositionally biased region" description="Basic and acidic residues" evidence="1">
    <location>
        <begin position="317"/>
        <end position="328"/>
    </location>
</feature>
<reference evidence="2" key="1">
    <citation type="submission" date="2021-01" db="EMBL/GenBank/DDBJ databases">
        <authorList>
            <consortium name="Genoscope - CEA"/>
            <person name="William W."/>
        </authorList>
    </citation>
    <scope>NUCLEOTIDE SEQUENCE</scope>
</reference>
<dbReference type="EMBL" id="HG994373">
    <property type="protein sequence ID" value="CAF1768692.1"/>
    <property type="molecule type" value="Genomic_DNA"/>
</dbReference>
<protein>
    <submittedName>
        <fullName evidence="2">(rape) hypothetical protein</fullName>
    </submittedName>
</protein>
<dbReference type="Proteomes" id="UP001295469">
    <property type="component" value="Chromosome C09"/>
</dbReference>
<dbReference type="PANTHER" id="PTHR35499:SF1">
    <property type="entry name" value="DUF3741 DOMAIN-CONTAINING PROTEIN"/>
    <property type="match status" value="1"/>
</dbReference>
<feature type="non-terminal residue" evidence="2">
    <location>
        <position position="393"/>
    </location>
</feature>
<feature type="region of interest" description="Disordered" evidence="1">
    <location>
        <begin position="276"/>
        <end position="328"/>
    </location>
</feature>
<dbReference type="PANTHER" id="PTHR35499">
    <property type="entry name" value="OS05G0128300 PROTEIN"/>
    <property type="match status" value="1"/>
</dbReference>
<gene>
    <name evidence="2" type="ORF">DARMORV10_C09P50710.1</name>
</gene>
<organism evidence="2">
    <name type="scientific">Brassica napus</name>
    <name type="common">Rape</name>
    <dbReference type="NCBI Taxonomy" id="3708"/>
    <lineage>
        <taxon>Eukaryota</taxon>
        <taxon>Viridiplantae</taxon>
        <taxon>Streptophyta</taxon>
        <taxon>Embryophyta</taxon>
        <taxon>Tracheophyta</taxon>
        <taxon>Spermatophyta</taxon>
        <taxon>Magnoliopsida</taxon>
        <taxon>eudicotyledons</taxon>
        <taxon>Gunneridae</taxon>
        <taxon>Pentapetalae</taxon>
        <taxon>rosids</taxon>
        <taxon>malvids</taxon>
        <taxon>Brassicales</taxon>
        <taxon>Brassicaceae</taxon>
        <taxon>Brassiceae</taxon>
        <taxon>Brassica</taxon>
    </lineage>
</organism>
<accession>A0A816J2V9</accession>